<dbReference type="InterPro" id="IPR036390">
    <property type="entry name" value="WH_DNA-bd_sf"/>
</dbReference>
<organism evidence="2 3">
    <name type="scientific">Saccharothrix coeruleofusca</name>
    <dbReference type="NCBI Taxonomy" id="33919"/>
    <lineage>
        <taxon>Bacteria</taxon>
        <taxon>Bacillati</taxon>
        <taxon>Actinomycetota</taxon>
        <taxon>Actinomycetes</taxon>
        <taxon>Pseudonocardiales</taxon>
        <taxon>Pseudonocardiaceae</taxon>
        <taxon>Saccharothrix</taxon>
    </lineage>
</organism>
<dbReference type="EMBL" id="BMRG01000003">
    <property type="protein sequence ID" value="GGP47346.1"/>
    <property type="molecule type" value="Genomic_DNA"/>
</dbReference>
<dbReference type="AlphaFoldDB" id="A0A918AJT2"/>
<reference evidence="2" key="1">
    <citation type="journal article" date="2014" name="Int. J. Syst. Evol. Microbiol.">
        <title>Complete genome sequence of Corynebacterium casei LMG S-19264T (=DSM 44701T), isolated from a smear-ripened cheese.</title>
        <authorList>
            <consortium name="US DOE Joint Genome Institute (JGI-PGF)"/>
            <person name="Walter F."/>
            <person name="Albersmeier A."/>
            <person name="Kalinowski J."/>
            <person name="Ruckert C."/>
        </authorList>
    </citation>
    <scope>NUCLEOTIDE SEQUENCE</scope>
    <source>
        <strain evidence="2">JCM 3313</strain>
    </source>
</reference>
<gene>
    <name evidence="2" type="ORF">GCM10010185_18910</name>
</gene>
<dbReference type="PANTHER" id="PTHR33164">
    <property type="entry name" value="TRANSCRIPTIONAL REGULATOR, MARR FAMILY"/>
    <property type="match status" value="1"/>
</dbReference>
<dbReference type="InterPro" id="IPR039422">
    <property type="entry name" value="MarR/SlyA-like"/>
</dbReference>
<keyword evidence="3" id="KW-1185">Reference proteome</keyword>
<evidence type="ECO:0000259" key="1">
    <source>
        <dbReference type="PROSITE" id="PS50995"/>
    </source>
</evidence>
<dbReference type="SUPFAM" id="SSF46785">
    <property type="entry name" value="Winged helix' DNA-binding domain"/>
    <property type="match status" value="1"/>
</dbReference>
<dbReference type="InterPro" id="IPR036388">
    <property type="entry name" value="WH-like_DNA-bd_sf"/>
</dbReference>
<evidence type="ECO:0000313" key="3">
    <source>
        <dbReference type="Proteomes" id="UP000639606"/>
    </source>
</evidence>
<evidence type="ECO:0000313" key="2">
    <source>
        <dbReference type="EMBL" id="GGP47346.1"/>
    </source>
</evidence>
<dbReference type="PROSITE" id="PS50995">
    <property type="entry name" value="HTH_MARR_2"/>
    <property type="match status" value="1"/>
</dbReference>
<protein>
    <submittedName>
        <fullName evidence="2">MarR family transcriptional regulator</fullName>
    </submittedName>
</protein>
<dbReference type="GO" id="GO:0003700">
    <property type="term" value="F:DNA-binding transcription factor activity"/>
    <property type="evidence" value="ECO:0007669"/>
    <property type="project" value="InterPro"/>
</dbReference>
<sequence length="152" mass="16650">MTEVRELSADEDALWRALGRVVHVLPRLLDEDMTKATGLSMTEYAVLHVLAEAPEHRLRMTELASATALSASRMTRVVDGLARYGLVTKEKPPGDARGSAAVLTEEGLRRQREAAPRHTASARRRVLDHVPPEDLAAAVRVLQRLADHTSGS</sequence>
<reference evidence="2" key="2">
    <citation type="submission" date="2020-09" db="EMBL/GenBank/DDBJ databases">
        <authorList>
            <person name="Sun Q."/>
            <person name="Ohkuma M."/>
        </authorList>
    </citation>
    <scope>NUCLEOTIDE SEQUENCE</scope>
    <source>
        <strain evidence="2">JCM 3313</strain>
    </source>
</reference>
<proteinExistence type="predicted"/>
<name>A0A918AJT2_9PSEU</name>
<dbReference type="Proteomes" id="UP000639606">
    <property type="component" value="Unassembled WGS sequence"/>
</dbReference>
<dbReference type="PANTHER" id="PTHR33164:SF99">
    <property type="entry name" value="MARR FAMILY REGULATORY PROTEIN"/>
    <property type="match status" value="1"/>
</dbReference>
<dbReference type="GO" id="GO:0006950">
    <property type="term" value="P:response to stress"/>
    <property type="evidence" value="ECO:0007669"/>
    <property type="project" value="TreeGrafter"/>
</dbReference>
<dbReference type="RefSeq" id="WP_189222814.1">
    <property type="nucleotide sequence ID" value="NZ_BMRG01000003.1"/>
</dbReference>
<feature type="domain" description="HTH marR-type" evidence="1">
    <location>
        <begin position="11"/>
        <end position="147"/>
    </location>
</feature>
<dbReference type="InterPro" id="IPR000835">
    <property type="entry name" value="HTH_MarR-typ"/>
</dbReference>
<comment type="caution">
    <text evidence="2">The sequence shown here is derived from an EMBL/GenBank/DDBJ whole genome shotgun (WGS) entry which is preliminary data.</text>
</comment>
<dbReference type="SMART" id="SM00347">
    <property type="entry name" value="HTH_MARR"/>
    <property type="match status" value="1"/>
</dbReference>
<dbReference type="Gene3D" id="1.10.10.10">
    <property type="entry name" value="Winged helix-like DNA-binding domain superfamily/Winged helix DNA-binding domain"/>
    <property type="match status" value="1"/>
</dbReference>
<dbReference type="Pfam" id="PF12802">
    <property type="entry name" value="MarR_2"/>
    <property type="match status" value="1"/>
</dbReference>
<accession>A0A918AJT2</accession>
<dbReference type="PRINTS" id="PR00598">
    <property type="entry name" value="HTHMARR"/>
</dbReference>